<dbReference type="InterPro" id="IPR024975">
    <property type="entry name" value="NOV_C"/>
</dbReference>
<dbReference type="GO" id="GO:0005524">
    <property type="term" value="F:ATP binding"/>
    <property type="evidence" value="ECO:0007669"/>
    <property type="project" value="UniProtKB-KW"/>
</dbReference>
<comment type="caution">
    <text evidence="7">The sequence shown here is derived from an EMBL/GenBank/DDBJ whole genome shotgun (WGS) entry which is preliminary data.</text>
</comment>
<proteinExistence type="predicted"/>
<evidence type="ECO:0000256" key="2">
    <source>
        <dbReference type="ARBA" id="ARBA00022801"/>
    </source>
</evidence>
<accession>A0AB38C545</accession>
<dbReference type="Pfam" id="PF13020">
    <property type="entry name" value="NOV_C"/>
    <property type="match status" value="1"/>
</dbReference>
<evidence type="ECO:0008006" key="9">
    <source>
        <dbReference type="Google" id="ProtNLM"/>
    </source>
</evidence>
<keyword evidence="1" id="KW-0547">Nucleotide-binding</keyword>
<evidence type="ECO:0000259" key="6">
    <source>
        <dbReference type="PROSITE" id="PS51194"/>
    </source>
</evidence>
<dbReference type="CDD" id="cd18011">
    <property type="entry name" value="DEXDc_RapA"/>
    <property type="match status" value="1"/>
</dbReference>
<keyword evidence="4" id="KW-0067">ATP-binding</keyword>
<reference evidence="7 8" key="1">
    <citation type="submission" date="2016-11" db="EMBL/GenBank/DDBJ databases">
        <authorList>
            <person name="Varghese N."/>
            <person name="Submissions S."/>
        </authorList>
    </citation>
    <scope>NUCLEOTIDE SEQUENCE [LARGE SCALE GENOMIC DNA]</scope>
    <source>
        <strain evidence="7 8">NFR18</strain>
    </source>
</reference>
<keyword evidence="3" id="KW-0347">Helicase</keyword>
<gene>
    <name evidence="7" type="ORF">SAMN03097694_1546</name>
</gene>
<dbReference type="Proteomes" id="UP000182489">
    <property type="component" value="Unassembled WGS sequence"/>
</dbReference>
<name>A0AB38C545_9BURK</name>
<evidence type="ECO:0000313" key="8">
    <source>
        <dbReference type="Proteomes" id="UP000182489"/>
    </source>
</evidence>
<evidence type="ECO:0000259" key="5">
    <source>
        <dbReference type="PROSITE" id="PS51192"/>
    </source>
</evidence>
<keyword evidence="2" id="KW-0378">Hydrolase</keyword>
<dbReference type="InterPro" id="IPR001650">
    <property type="entry name" value="Helicase_C-like"/>
</dbReference>
<dbReference type="PANTHER" id="PTHR45766:SF6">
    <property type="entry name" value="SWI_SNF-RELATED MATRIX-ASSOCIATED ACTIN-DEPENDENT REGULATOR OF CHROMATIN SUBFAMILY A-LIKE PROTEIN 1"/>
    <property type="match status" value="1"/>
</dbReference>
<dbReference type="InterPro" id="IPR038718">
    <property type="entry name" value="SNF2-like_sf"/>
</dbReference>
<dbReference type="SMART" id="SM00490">
    <property type="entry name" value="HELICc"/>
    <property type="match status" value="1"/>
</dbReference>
<dbReference type="InterPro" id="IPR000330">
    <property type="entry name" value="SNF2_N"/>
</dbReference>
<evidence type="ECO:0000256" key="1">
    <source>
        <dbReference type="ARBA" id="ARBA00022741"/>
    </source>
</evidence>
<evidence type="ECO:0000256" key="4">
    <source>
        <dbReference type="ARBA" id="ARBA00022840"/>
    </source>
</evidence>
<dbReference type="InterPro" id="IPR057342">
    <property type="entry name" value="DEXDc_RapA"/>
</dbReference>
<feature type="domain" description="Helicase C-terminal" evidence="6">
    <location>
        <begin position="487"/>
        <end position="651"/>
    </location>
</feature>
<dbReference type="PROSITE" id="PS51194">
    <property type="entry name" value="HELICASE_CTER"/>
    <property type="match status" value="1"/>
</dbReference>
<evidence type="ECO:0000256" key="3">
    <source>
        <dbReference type="ARBA" id="ARBA00022806"/>
    </source>
</evidence>
<organism evidence="7 8">
    <name type="scientific">Janthinobacterium lividum</name>
    <dbReference type="NCBI Taxonomy" id="29581"/>
    <lineage>
        <taxon>Bacteria</taxon>
        <taxon>Pseudomonadati</taxon>
        <taxon>Pseudomonadota</taxon>
        <taxon>Betaproteobacteria</taxon>
        <taxon>Burkholderiales</taxon>
        <taxon>Oxalobacteraceae</taxon>
        <taxon>Janthinobacterium</taxon>
    </lineage>
</organism>
<feature type="domain" description="Helicase ATP-binding" evidence="5">
    <location>
        <begin position="115"/>
        <end position="287"/>
    </location>
</feature>
<dbReference type="PANTHER" id="PTHR45766">
    <property type="entry name" value="DNA ANNEALING HELICASE AND ENDONUCLEASE ZRANB3 FAMILY MEMBER"/>
    <property type="match status" value="1"/>
</dbReference>
<dbReference type="Pfam" id="PF00271">
    <property type="entry name" value="Helicase_C"/>
    <property type="match status" value="1"/>
</dbReference>
<dbReference type="GO" id="GO:0004386">
    <property type="term" value="F:helicase activity"/>
    <property type="evidence" value="ECO:0007669"/>
    <property type="project" value="UniProtKB-KW"/>
</dbReference>
<dbReference type="InterPro" id="IPR027417">
    <property type="entry name" value="P-loop_NTPase"/>
</dbReference>
<dbReference type="Pfam" id="PF00176">
    <property type="entry name" value="SNF2-rel_dom"/>
    <property type="match status" value="1"/>
</dbReference>
<dbReference type="EMBL" id="FPKH01000001">
    <property type="protein sequence ID" value="SFX30319.1"/>
    <property type="molecule type" value="Genomic_DNA"/>
</dbReference>
<dbReference type="PROSITE" id="PS51192">
    <property type="entry name" value="HELICASE_ATP_BIND_1"/>
    <property type="match status" value="1"/>
</dbReference>
<dbReference type="RefSeq" id="WP_072453397.1">
    <property type="nucleotide sequence ID" value="NZ_FPKH01000001.1"/>
</dbReference>
<sequence length="1177" mass="133231">MKLEAIAKGALISGIEEGKVVRVVSVDPLGDNALTVVYKVDDGRLGERVVFRGDEAKLSPATAGRPWSFDADGADFKLAAEAYRISLAHLFDPMMAIHTSNVDPLPHQITAVYESMLPRQPLRYVLADDPGAGKTIMAGLLIRELLMRADAARILIVSPGSLVEQWQDELYEKFGLEFALFSRDLEQQSRGGNAFEDNPLMVARLDQLSRADDLQEKLENTRWDLIVVDEAHKLSATWFGSKINETKRFKLGKLLGSITRHFLLMTATPHNGKEEDFQLFMSLLDSDRFYGKFRDGAHKVDVNDLMRRMVKEDLLKFDGTPLFPERRAYTCNYQLSMAESELYNAVTTYVKEEMNRAEKLDGGRKGTVGFALTALQRRLASSPEAIYQSLKRRREKLRRRVDDEKIKQRGGKPLAETIPCMSNVEDIWDSAEDMNPEDYEQFEEEVVDQATAAQTIVELEAEIFTLGKLEEQARSLVHSGQDRKWEELRELLQNTPEMQGADGLQRKLIIFTEHRDTLNYLAVQIRGLLGSTEAVTMIHGGVKREDRRKVQELFRNDKDTRVLLATDAAGEGVNLQNANLMVNYDLPWNPNRLEQRFGRIHRIGQTEVCHLWNMVASETREGDVFHKLFEKIEIERKALGGRVFDVLGEVFDGVSLRELLIDAIRYGDDPAVRARLRQKVEGALDTSHLREIISRNALAEEIMDERRLFELKEEMEKAEARKLQPYFIRSFFAQAFERLGGDLRPRGSGRYEITFVPGVIRERDRQISGRDRRNMDPVLVKYERVCFEKQFVRLLDRPSEPMASLVHPAHPLMHSVVDLMLEQHRGKLKQGAILVDPNDDSLDPKLLFLIDHSIREGDEGALVVSRRLQFVSVDKNGVVQNAGWAPHLDLNPIEADERVLAGPEIDADWIKKDLEENALAHASDKLVPAHFEEVRQRREAQVDKNLTAIHERLIKEIDYWSDRHEKFKNDLAAGKDVRLTLENVRRTIDELTARLETRTKELRASRHVVSSTPVVVGGALVIPAGLLAQRSGDAEGETWTADAAARARVERVAMDAVRKAEEAKGHQVIDVSAEKCGWDLTAIPPAEEGKMAEARHIEVKGRAKGQALITVTRNEILYALNQADKFILAIVIVDGEDHEGPHYIRNPFDQEPGWAVSSINMELGALLSRADRAESGK</sequence>
<dbReference type="AlphaFoldDB" id="A0AB38C545"/>
<protein>
    <recommendedName>
        <fullName evidence="9">DUF3883 domain-containing protein</fullName>
    </recommendedName>
</protein>
<dbReference type="Gene3D" id="3.40.50.10810">
    <property type="entry name" value="Tandem AAA-ATPase domain"/>
    <property type="match status" value="1"/>
</dbReference>
<dbReference type="SUPFAM" id="SSF52540">
    <property type="entry name" value="P-loop containing nucleoside triphosphate hydrolases"/>
    <property type="match status" value="2"/>
</dbReference>
<evidence type="ECO:0000313" key="7">
    <source>
        <dbReference type="EMBL" id="SFX30319.1"/>
    </source>
</evidence>
<dbReference type="CDD" id="cd18793">
    <property type="entry name" value="SF2_C_SNF"/>
    <property type="match status" value="1"/>
</dbReference>
<dbReference type="InterPro" id="IPR014001">
    <property type="entry name" value="Helicase_ATP-bd"/>
</dbReference>
<dbReference type="SMART" id="SM00487">
    <property type="entry name" value="DEXDc"/>
    <property type="match status" value="1"/>
</dbReference>
<dbReference type="Gene3D" id="3.40.50.300">
    <property type="entry name" value="P-loop containing nucleotide triphosphate hydrolases"/>
    <property type="match status" value="1"/>
</dbReference>
<dbReference type="GO" id="GO:0016787">
    <property type="term" value="F:hydrolase activity"/>
    <property type="evidence" value="ECO:0007669"/>
    <property type="project" value="UniProtKB-KW"/>
</dbReference>
<dbReference type="InterPro" id="IPR049730">
    <property type="entry name" value="SNF2/RAD54-like_C"/>
</dbReference>